<dbReference type="Pfam" id="PF02782">
    <property type="entry name" value="FGGY_C"/>
    <property type="match status" value="1"/>
</dbReference>
<evidence type="ECO:0000313" key="7">
    <source>
        <dbReference type="EMBL" id="QEN09733.1"/>
    </source>
</evidence>
<dbReference type="AlphaFoldDB" id="A0A5C1QP38"/>
<dbReference type="Gene3D" id="3.30.420.40">
    <property type="match status" value="2"/>
</dbReference>
<dbReference type="OrthoDB" id="9805576at2"/>
<dbReference type="Proteomes" id="UP000324209">
    <property type="component" value="Chromosome"/>
</dbReference>
<dbReference type="Pfam" id="PF00370">
    <property type="entry name" value="FGGY_N"/>
    <property type="match status" value="1"/>
</dbReference>
<feature type="domain" description="Carbohydrate kinase FGGY C-terminal" evidence="6">
    <location>
        <begin position="263"/>
        <end position="452"/>
    </location>
</feature>
<gene>
    <name evidence="7" type="ORF">EXM22_17735</name>
</gene>
<dbReference type="PROSITE" id="PS00445">
    <property type="entry name" value="FGGY_KINASES_2"/>
    <property type="match status" value="1"/>
</dbReference>
<comment type="similarity">
    <text evidence="1 4">Belongs to the FGGY kinase family.</text>
</comment>
<proteinExistence type="inferred from homology"/>
<feature type="domain" description="Carbohydrate kinase FGGY N-terminal" evidence="5">
    <location>
        <begin position="7"/>
        <end position="249"/>
    </location>
</feature>
<accession>A0A5C1QP38</accession>
<dbReference type="InterPro" id="IPR043129">
    <property type="entry name" value="ATPase_NBD"/>
</dbReference>
<dbReference type="InterPro" id="IPR000577">
    <property type="entry name" value="Carb_kinase_FGGY"/>
</dbReference>
<dbReference type="PIRSF" id="PIRSF000538">
    <property type="entry name" value="GlpK"/>
    <property type="match status" value="1"/>
</dbReference>
<keyword evidence="8" id="KW-1185">Reference proteome</keyword>
<dbReference type="RefSeq" id="WP_149487805.1">
    <property type="nucleotide sequence ID" value="NZ_CP036150.1"/>
</dbReference>
<evidence type="ECO:0000256" key="3">
    <source>
        <dbReference type="ARBA" id="ARBA00022777"/>
    </source>
</evidence>
<dbReference type="KEGG" id="ock:EXM22_17735"/>
<dbReference type="GO" id="GO:0016301">
    <property type="term" value="F:kinase activity"/>
    <property type="evidence" value="ECO:0007669"/>
    <property type="project" value="UniProtKB-KW"/>
</dbReference>
<evidence type="ECO:0000313" key="8">
    <source>
        <dbReference type="Proteomes" id="UP000324209"/>
    </source>
</evidence>
<dbReference type="EMBL" id="CP036150">
    <property type="protein sequence ID" value="QEN09733.1"/>
    <property type="molecule type" value="Genomic_DNA"/>
</dbReference>
<keyword evidence="2 4" id="KW-0808">Transferase</keyword>
<dbReference type="GO" id="GO:0005975">
    <property type="term" value="P:carbohydrate metabolic process"/>
    <property type="evidence" value="ECO:0007669"/>
    <property type="project" value="InterPro"/>
</dbReference>
<name>A0A5C1QP38_9SPIO</name>
<evidence type="ECO:0000256" key="4">
    <source>
        <dbReference type="RuleBase" id="RU003733"/>
    </source>
</evidence>
<evidence type="ECO:0000256" key="2">
    <source>
        <dbReference type="ARBA" id="ARBA00022679"/>
    </source>
</evidence>
<dbReference type="GO" id="GO:0016773">
    <property type="term" value="F:phosphotransferase activity, alcohol group as acceptor"/>
    <property type="evidence" value="ECO:0007669"/>
    <property type="project" value="InterPro"/>
</dbReference>
<organism evidence="7 8">
    <name type="scientific">Oceanispirochaeta crateris</name>
    <dbReference type="NCBI Taxonomy" id="2518645"/>
    <lineage>
        <taxon>Bacteria</taxon>
        <taxon>Pseudomonadati</taxon>
        <taxon>Spirochaetota</taxon>
        <taxon>Spirochaetia</taxon>
        <taxon>Spirochaetales</taxon>
        <taxon>Spirochaetaceae</taxon>
        <taxon>Oceanispirochaeta</taxon>
    </lineage>
</organism>
<dbReference type="InterPro" id="IPR018483">
    <property type="entry name" value="Carb_kinase_FGGY_CS"/>
</dbReference>
<protein>
    <submittedName>
        <fullName evidence="7">Xylulokinase</fullName>
    </submittedName>
</protein>
<evidence type="ECO:0000259" key="6">
    <source>
        <dbReference type="Pfam" id="PF02782"/>
    </source>
</evidence>
<evidence type="ECO:0000259" key="5">
    <source>
        <dbReference type="Pfam" id="PF00370"/>
    </source>
</evidence>
<dbReference type="PANTHER" id="PTHR43095">
    <property type="entry name" value="SUGAR KINASE"/>
    <property type="match status" value="1"/>
</dbReference>
<sequence length="506" mass="56160">MKERNCILTYDIGTTGNKCSVFDITGNMLASTTIHYATEYPFPGWSQQNPEDYWDSVIKGTKCLFEKAPEIFGRIACISLSGHMNGMLPIDQEGKALFPEVIHSDNRAEPFCNDIRNKISDSDFYSICGNRIDVHLSLPKILWFKSNHPDLYKKTSYFIQSKDFIAGNLTGNYGITDFSDASLTCVLDLTQKAWSKEILEINSLSIEKFPHLLHSHDQAGTLGKDQAVMLHLPRGLPVFMGGGDAASSARGAGIDGYKMAQNNIGSSSWISLLSPAPLMDEKRRIQNFFDLDGVNFNLCGTVQSAGIAIDWLLEEMIQPGNTKVNKYSYCESLAQTSKAGSNGLFFIPYLMGERTPHWNSSLKGAFLGLSLNHKKKDICRSVFEGITLALKDVLDVFNENDKEIEKLSLTGGGAISLFWNQIMSDVYQKPVNIPHAPKQATSLGAAMAAGVGMNFYKSYSEAVKLVHTERTVNPGVENMEIYEERHSMFKRLYASYADLSALLSSY</sequence>
<keyword evidence="3 4" id="KW-0418">Kinase</keyword>
<dbReference type="PANTHER" id="PTHR43095:SF5">
    <property type="entry name" value="XYLULOSE KINASE"/>
    <property type="match status" value="1"/>
</dbReference>
<dbReference type="InterPro" id="IPR018485">
    <property type="entry name" value="FGGY_C"/>
</dbReference>
<evidence type="ECO:0000256" key="1">
    <source>
        <dbReference type="ARBA" id="ARBA00009156"/>
    </source>
</evidence>
<dbReference type="InterPro" id="IPR050406">
    <property type="entry name" value="FGGY_Carb_Kinase"/>
</dbReference>
<reference evidence="7 8" key="1">
    <citation type="submission" date="2019-02" db="EMBL/GenBank/DDBJ databases">
        <title>Complete Genome Sequence and Methylome Analysis of free living Spirochaetas.</title>
        <authorList>
            <person name="Fomenkov A."/>
            <person name="Dubinina G."/>
            <person name="Leshcheva N."/>
            <person name="Mikheeva N."/>
            <person name="Grabovich M."/>
            <person name="Vincze T."/>
            <person name="Roberts R.J."/>
        </authorList>
    </citation>
    <scope>NUCLEOTIDE SEQUENCE [LARGE SCALE GENOMIC DNA]</scope>
    <source>
        <strain evidence="7 8">K2</strain>
    </source>
</reference>
<dbReference type="CDD" id="cd07805">
    <property type="entry name" value="ASKHA_NBD_FGGY_CvXK-like"/>
    <property type="match status" value="1"/>
</dbReference>
<dbReference type="InterPro" id="IPR018484">
    <property type="entry name" value="FGGY_N"/>
</dbReference>
<dbReference type="SUPFAM" id="SSF53067">
    <property type="entry name" value="Actin-like ATPase domain"/>
    <property type="match status" value="2"/>
</dbReference>